<dbReference type="NCBIfam" id="TIGR00044">
    <property type="entry name" value="YggS family pyridoxal phosphate-dependent enzyme"/>
    <property type="match status" value="1"/>
</dbReference>
<keyword evidence="1 2" id="KW-0663">Pyridoxal phosphate</keyword>
<evidence type="ECO:0000256" key="3">
    <source>
        <dbReference type="PIRSR" id="PIRSR004848-1"/>
    </source>
</evidence>
<comment type="similarity">
    <text evidence="2 4">Belongs to the pyridoxal phosphate-binding protein YggS/PROSC family.</text>
</comment>
<dbReference type="RefSeq" id="WP_007029983.1">
    <property type="nucleotide sequence ID" value="NZ_AOHO01000045.1"/>
</dbReference>
<feature type="modified residue" description="N6-(pyridoxal phosphate)lysine" evidence="2 3">
    <location>
        <position position="41"/>
    </location>
</feature>
<dbReference type="EMBL" id="AOHO01000045">
    <property type="protein sequence ID" value="EME61569.1"/>
    <property type="molecule type" value="Genomic_DNA"/>
</dbReference>
<dbReference type="InterPro" id="IPR029066">
    <property type="entry name" value="PLP-binding_barrel"/>
</dbReference>
<proteinExistence type="inferred from homology"/>
<sequence>MNTARKGELAASLAEVEERIVAACEAAGRARDEVKLLAVTKTFPALDAALLADLGALDLAENRDQEAAAKAEEVAALRPDARIRWHMVGSLQRNKAKSVVRWADEVQSVDSERLADALAKATKSALDSGQRDHPLDVLIQVSLDDDPKRGGIRLSEVGHLAARIAYVGDIRLRGLMAVAPLGTDPAEAFEKLARASERLREDHPNAREISAGMSNDLEQAIAHGSTCVRVGTALLGGRGLASP</sequence>
<evidence type="ECO:0000256" key="4">
    <source>
        <dbReference type="RuleBase" id="RU004514"/>
    </source>
</evidence>
<evidence type="ECO:0000256" key="1">
    <source>
        <dbReference type="ARBA" id="ARBA00022898"/>
    </source>
</evidence>
<dbReference type="SUPFAM" id="SSF51419">
    <property type="entry name" value="PLP-binding barrel"/>
    <property type="match status" value="1"/>
</dbReference>
<evidence type="ECO:0000259" key="5">
    <source>
        <dbReference type="Pfam" id="PF01168"/>
    </source>
</evidence>
<evidence type="ECO:0000313" key="6">
    <source>
        <dbReference type="EMBL" id="EME61569.1"/>
    </source>
</evidence>
<dbReference type="OrthoDB" id="9804072at2"/>
<dbReference type="PANTHER" id="PTHR10146:SF14">
    <property type="entry name" value="PYRIDOXAL PHOSPHATE HOMEOSTASIS PROTEIN"/>
    <property type="match status" value="1"/>
</dbReference>
<evidence type="ECO:0000313" key="7">
    <source>
        <dbReference type="Proteomes" id="UP000054226"/>
    </source>
</evidence>
<comment type="caution">
    <text evidence="6">The sequence shown here is derived from an EMBL/GenBank/DDBJ whole genome shotgun (WGS) entry which is preliminary data.</text>
</comment>
<dbReference type="Proteomes" id="UP000054226">
    <property type="component" value="Unassembled WGS sequence"/>
</dbReference>
<evidence type="ECO:0000256" key="2">
    <source>
        <dbReference type="HAMAP-Rule" id="MF_02087"/>
    </source>
</evidence>
<dbReference type="PANTHER" id="PTHR10146">
    <property type="entry name" value="PROLINE SYNTHETASE CO-TRANSCRIBED BACTERIAL HOMOLOG PROTEIN"/>
    <property type="match status" value="1"/>
</dbReference>
<name>M2ZMF2_9PSEU</name>
<protein>
    <recommendedName>
        <fullName evidence="2">Pyridoxal phosphate homeostasis protein</fullName>
        <shortName evidence="2">PLP homeostasis protein</shortName>
    </recommendedName>
</protein>
<organism evidence="6 7">
    <name type="scientific">Amycolatopsis decaplanina DSM 44594</name>
    <dbReference type="NCBI Taxonomy" id="1284240"/>
    <lineage>
        <taxon>Bacteria</taxon>
        <taxon>Bacillati</taxon>
        <taxon>Actinomycetota</taxon>
        <taxon>Actinomycetes</taxon>
        <taxon>Pseudonocardiales</taxon>
        <taxon>Pseudonocardiaceae</taxon>
        <taxon>Amycolatopsis</taxon>
    </lineage>
</organism>
<dbReference type="PROSITE" id="PS01211">
    <property type="entry name" value="UPF0001"/>
    <property type="match status" value="1"/>
</dbReference>
<feature type="domain" description="Alanine racemase N-terminal" evidence="5">
    <location>
        <begin position="29"/>
        <end position="238"/>
    </location>
</feature>
<dbReference type="InterPro" id="IPR011078">
    <property type="entry name" value="PyrdxlP_homeostasis"/>
</dbReference>
<dbReference type="CDD" id="cd00635">
    <property type="entry name" value="PLPDE_III_YBL036c_like"/>
    <property type="match status" value="1"/>
</dbReference>
<reference evidence="6 7" key="1">
    <citation type="journal article" date="2013" name="Genome Announc.">
        <title>Draft Genome Sequence of Amycolatopsis decaplanina Strain DSM 44594T.</title>
        <authorList>
            <person name="Kaur N."/>
            <person name="Kumar S."/>
            <person name="Bala M."/>
            <person name="Raghava G.P."/>
            <person name="Mayilraj S."/>
        </authorList>
    </citation>
    <scope>NUCLEOTIDE SEQUENCE [LARGE SCALE GENOMIC DNA]</scope>
    <source>
        <strain evidence="6 7">DSM 44594</strain>
    </source>
</reference>
<gene>
    <name evidence="6" type="ORF">H074_10370</name>
</gene>
<keyword evidence="7" id="KW-1185">Reference proteome</keyword>
<accession>M2ZMF2</accession>
<dbReference type="PATRIC" id="fig|1284240.4.peg.2103"/>
<dbReference type="PIRSF" id="PIRSF004848">
    <property type="entry name" value="YBL036c_PLPDEIII"/>
    <property type="match status" value="1"/>
</dbReference>
<dbReference type="Gene3D" id="3.20.20.10">
    <property type="entry name" value="Alanine racemase"/>
    <property type="match status" value="1"/>
</dbReference>
<dbReference type="InterPro" id="IPR001608">
    <property type="entry name" value="Ala_racemase_N"/>
</dbReference>
<dbReference type="AlphaFoldDB" id="M2ZMF2"/>
<dbReference type="Pfam" id="PF01168">
    <property type="entry name" value="Ala_racemase_N"/>
    <property type="match status" value="1"/>
</dbReference>
<comment type="cofactor">
    <cofactor evidence="3">
        <name>pyridoxal 5'-phosphate</name>
        <dbReference type="ChEBI" id="CHEBI:597326"/>
    </cofactor>
</comment>
<dbReference type="GO" id="GO:0030170">
    <property type="term" value="F:pyridoxal phosphate binding"/>
    <property type="evidence" value="ECO:0007669"/>
    <property type="project" value="UniProtKB-UniRule"/>
</dbReference>
<comment type="function">
    <text evidence="2">Pyridoxal 5'-phosphate (PLP)-binding protein, which is involved in PLP homeostasis.</text>
</comment>
<dbReference type="HAMAP" id="MF_02087">
    <property type="entry name" value="PLP_homeostasis"/>
    <property type="match status" value="1"/>
</dbReference>